<proteinExistence type="predicted"/>
<dbReference type="InterPro" id="IPR036397">
    <property type="entry name" value="RNaseH_sf"/>
</dbReference>
<name>A0AAD6V253_9AGAR</name>
<protein>
    <recommendedName>
        <fullName evidence="1">RNase H type-1 domain-containing protein</fullName>
    </recommendedName>
</protein>
<evidence type="ECO:0000259" key="1">
    <source>
        <dbReference type="PROSITE" id="PS50879"/>
    </source>
</evidence>
<dbReference type="GO" id="GO:0003676">
    <property type="term" value="F:nucleic acid binding"/>
    <property type="evidence" value="ECO:0007669"/>
    <property type="project" value="InterPro"/>
</dbReference>
<dbReference type="SUPFAM" id="SSF53098">
    <property type="entry name" value="Ribonuclease H-like"/>
    <property type="match status" value="1"/>
</dbReference>
<keyword evidence="3" id="KW-1185">Reference proteome</keyword>
<comment type="caution">
    <text evidence="2">The sequence shown here is derived from an EMBL/GenBank/DDBJ whole genome shotgun (WGS) entry which is preliminary data.</text>
</comment>
<evidence type="ECO:0000313" key="2">
    <source>
        <dbReference type="EMBL" id="KAJ7200858.1"/>
    </source>
</evidence>
<dbReference type="Proteomes" id="UP001219525">
    <property type="component" value="Unassembled WGS sequence"/>
</dbReference>
<dbReference type="InterPro" id="IPR012337">
    <property type="entry name" value="RNaseH-like_sf"/>
</dbReference>
<dbReference type="Gene3D" id="1.25.40.570">
    <property type="match status" value="1"/>
</dbReference>
<dbReference type="AlphaFoldDB" id="A0AAD6V253"/>
<dbReference type="Gene3D" id="3.30.420.10">
    <property type="entry name" value="Ribonuclease H-like superfamily/Ribonuclease H"/>
    <property type="match status" value="1"/>
</dbReference>
<dbReference type="PROSITE" id="PS50879">
    <property type="entry name" value="RNASE_H_1"/>
    <property type="match status" value="1"/>
</dbReference>
<dbReference type="GO" id="GO:0004523">
    <property type="term" value="F:RNA-DNA hybrid ribonuclease activity"/>
    <property type="evidence" value="ECO:0007669"/>
    <property type="project" value="InterPro"/>
</dbReference>
<evidence type="ECO:0000313" key="3">
    <source>
        <dbReference type="Proteomes" id="UP001219525"/>
    </source>
</evidence>
<reference evidence="2" key="1">
    <citation type="submission" date="2023-03" db="EMBL/GenBank/DDBJ databases">
        <title>Massive genome expansion in bonnet fungi (Mycena s.s.) driven by repeated elements and novel gene families across ecological guilds.</title>
        <authorList>
            <consortium name="Lawrence Berkeley National Laboratory"/>
            <person name="Harder C.B."/>
            <person name="Miyauchi S."/>
            <person name="Viragh M."/>
            <person name="Kuo A."/>
            <person name="Thoen E."/>
            <person name="Andreopoulos B."/>
            <person name="Lu D."/>
            <person name="Skrede I."/>
            <person name="Drula E."/>
            <person name="Henrissat B."/>
            <person name="Morin E."/>
            <person name="Kohler A."/>
            <person name="Barry K."/>
            <person name="LaButti K."/>
            <person name="Morin E."/>
            <person name="Salamov A."/>
            <person name="Lipzen A."/>
            <person name="Mereny Z."/>
            <person name="Hegedus B."/>
            <person name="Baldrian P."/>
            <person name="Stursova M."/>
            <person name="Weitz H."/>
            <person name="Taylor A."/>
            <person name="Grigoriev I.V."/>
            <person name="Nagy L.G."/>
            <person name="Martin F."/>
            <person name="Kauserud H."/>
        </authorList>
    </citation>
    <scope>NUCLEOTIDE SEQUENCE</scope>
    <source>
        <strain evidence="2">9144</strain>
    </source>
</reference>
<feature type="domain" description="RNase H type-1" evidence="1">
    <location>
        <begin position="165"/>
        <end position="290"/>
    </location>
</feature>
<accession>A0AAD6V253</accession>
<organism evidence="2 3">
    <name type="scientific">Mycena pura</name>
    <dbReference type="NCBI Taxonomy" id="153505"/>
    <lineage>
        <taxon>Eukaryota</taxon>
        <taxon>Fungi</taxon>
        <taxon>Dikarya</taxon>
        <taxon>Basidiomycota</taxon>
        <taxon>Agaricomycotina</taxon>
        <taxon>Agaricomycetes</taxon>
        <taxon>Agaricomycetidae</taxon>
        <taxon>Agaricales</taxon>
        <taxon>Marasmiineae</taxon>
        <taxon>Mycenaceae</taxon>
        <taxon>Mycena</taxon>
    </lineage>
</organism>
<dbReference type="EMBL" id="JARJCW010000061">
    <property type="protein sequence ID" value="KAJ7200858.1"/>
    <property type="molecule type" value="Genomic_DNA"/>
</dbReference>
<dbReference type="InterPro" id="IPR002156">
    <property type="entry name" value="RNaseH_domain"/>
</dbReference>
<sequence length="549" mass="60427">MSGLTPPETCTVPAYLCCGSDAHSGAWARAKAFEGGDMETRNVTEEAKERSVWLAHKYAAAPSNPTASRIPTLKKPDGELATTSAEKCLLLLDGDKPVWHRRKPPTLPHQALPSSQTPVLFLAVRLRPSGCPRFPRPTRSTPTLAGARATTVHKDEARRMASEVRDGGIVMYSGGSGYRGGIGTAAVTTTNERRETRRFFLGSIRDHTVFEGELTRTVLALDIARKAPHISLTILLDNRLGIPPHPKFHQQLDKLLKAKPALMGNLAWAPGHADVEGNELADVAAKKAAEGSSDVVFEGKVTLFNSAMPASIAARRVEGTKRKAMKAVVTVVTHDEAYKPPQTARVLKLYKDGSRAEAPMIIQLHAILGLFHVQYCKGQDCKPHTSMHVRVLEDNIARAKAEKRIFLKQSRHAFGFHGLLPELERLDDKLILTEVHLFESKVYRGATAPAARPPSPRTVWRWPVAISLSHPQIQARVCVDRRIPDASHVRIPRSQMLSVGDTELQHLPYQLAHQPATSSSTLVLLLTNCFSRESLPQPPDTSHNMLDKW</sequence>
<gene>
    <name evidence="2" type="ORF">GGX14DRAFT_400461</name>
</gene>